<dbReference type="PATRIC" id="fig|251221.4.peg.1787"/>
<dbReference type="eggNOG" id="COG1073">
    <property type="taxonomic scope" value="Bacteria"/>
</dbReference>
<reference evidence="2 3" key="2">
    <citation type="journal article" date="2003" name="DNA Res.">
        <title>Complete genome structure of Gloeobacter violaceus PCC 7421, a cyanobacterium that lacks thylakoids (supplement).</title>
        <authorList>
            <person name="Nakamura Y."/>
            <person name="Kaneko T."/>
            <person name="Sato S."/>
            <person name="Mimuro M."/>
            <person name="Miyashita H."/>
            <person name="Tsuchiya T."/>
            <person name="Sasamoto S."/>
            <person name="Watanabe A."/>
            <person name="Kawashima K."/>
            <person name="Kishida Y."/>
            <person name="Kiyokawa C."/>
            <person name="Kohara M."/>
            <person name="Matsumoto M."/>
            <person name="Matsuno A."/>
            <person name="Nakazaki N."/>
            <person name="Shimpo S."/>
            <person name="Takeuchi C."/>
            <person name="Yamada M."/>
            <person name="Tabata S."/>
        </authorList>
    </citation>
    <scope>NUCLEOTIDE SEQUENCE [LARGE SCALE GENOMIC DNA]</scope>
    <source>
        <strain evidence="3">ATCC 29082 / PCC 7421</strain>
    </source>
</reference>
<proteinExistence type="predicted"/>
<dbReference type="EnsemblBacteria" id="BAC89698">
    <property type="protein sequence ID" value="BAC89698"/>
    <property type="gene ID" value="BAC89698"/>
</dbReference>
<dbReference type="PANTHER" id="PTHR43265:SF1">
    <property type="entry name" value="ESTERASE ESTD"/>
    <property type="match status" value="1"/>
</dbReference>
<name>Q7NJS5_GLOVI</name>
<dbReference type="InterPro" id="IPR022742">
    <property type="entry name" value="Hydrolase_4"/>
</dbReference>
<dbReference type="Gene3D" id="3.40.50.1820">
    <property type="entry name" value="alpha/beta hydrolase"/>
    <property type="match status" value="1"/>
</dbReference>
<feature type="domain" description="Serine aminopeptidase S33" evidence="1">
    <location>
        <begin position="40"/>
        <end position="140"/>
    </location>
</feature>
<dbReference type="STRING" id="251221.gene:10759249"/>
<sequence>MLGGELVAPDTPVAGVIFAPATGLGDRDGNDTDVGFAPLAQIAAGLAGRRIASLRSEGRGVGRSGGEFVGPQAALDDFVALVELAAGRFAELGGRPVLLGHAIGCTLAAVAASRLGPERLRGVVLIAPPISPVSELMGFRSEASKAMAALPPADQWQALARVQAEYGRRKSFLPAGMQIRVPLLAVQGERDWVFPPAESARLASQVDGAVRLLLSGLDHWLVRADGWRSPTENLTADLPVDPQAVRAIADWIAALP</sequence>
<dbReference type="EMBL" id="BA000045">
    <property type="protein sequence ID" value="BAC89698.1"/>
    <property type="molecule type" value="Genomic_DNA"/>
</dbReference>
<evidence type="ECO:0000313" key="2">
    <source>
        <dbReference type="EMBL" id="BAC89698.1"/>
    </source>
</evidence>
<dbReference type="AlphaFoldDB" id="Q7NJS5"/>
<keyword evidence="3" id="KW-1185">Reference proteome</keyword>
<dbReference type="KEGG" id="gvi:glr1757"/>
<dbReference type="Pfam" id="PF12146">
    <property type="entry name" value="Hydrolase_4"/>
    <property type="match status" value="1"/>
</dbReference>
<protein>
    <submittedName>
        <fullName evidence="2">Glr1757 protein</fullName>
    </submittedName>
</protein>
<dbReference type="Proteomes" id="UP000000557">
    <property type="component" value="Chromosome"/>
</dbReference>
<evidence type="ECO:0000313" key="3">
    <source>
        <dbReference type="Proteomes" id="UP000000557"/>
    </source>
</evidence>
<dbReference type="InParanoid" id="Q7NJS5"/>
<dbReference type="InterPro" id="IPR029058">
    <property type="entry name" value="AB_hydrolase_fold"/>
</dbReference>
<dbReference type="PANTHER" id="PTHR43265">
    <property type="entry name" value="ESTERASE ESTD"/>
    <property type="match status" value="1"/>
</dbReference>
<dbReference type="InterPro" id="IPR053145">
    <property type="entry name" value="AB_hydrolase_Est10"/>
</dbReference>
<reference evidence="2 3" key="1">
    <citation type="journal article" date="2003" name="DNA Res.">
        <title>Complete genome structure of Gloeobacter violaceus PCC 7421, a cyanobacterium that lacks thylakoids.</title>
        <authorList>
            <person name="Nakamura Y."/>
            <person name="Kaneko T."/>
            <person name="Sato S."/>
            <person name="Mimuro M."/>
            <person name="Miyashita H."/>
            <person name="Tsuchiya T."/>
            <person name="Sasamoto S."/>
            <person name="Watanabe A."/>
            <person name="Kawashima K."/>
            <person name="Kishida Y."/>
            <person name="Kiyokawa C."/>
            <person name="Kohara M."/>
            <person name="Matsumoto M."/>
            <person name="Matsuno A."/>
            <person name="Nakazaki N."/>
            <person name="Shimpo S."/>
            <person name="Takeuchi C."/>
            <person name="Yamada M."/>
            <person name="Tabata S."/>
        </authorList>
    </citation>
    <scope>NUCLEOTIDE SEQUENCE [LARGE SCALE GENOMIC DNA]</scope>
    <source>
        <strain evidence="3">ATCC 29082 / PCC 7421</strain>
    </source>
</reference>
<accession>Q7NJS5</accession>
<dbReference type="SUPFAM" id="SSF53474">
    <property type="entry name" value="alpha/beta-Hydrolases"/>
    <property type="match status" value="1"/>
</dbReference>
<evidence type="ECO:0000259" key="1">
    <source>
        <dbReference type="Pfam" id="PF12146"/>
    </source>
</evidence>
<gene>
    <name evidence="2" type="ordered locus">glr1757</name>
</gene>
<dbReference type="OrthoDB" id="9776685at2"/>
<organism evidence="2 3">
    <name type="scientific">Gloeobacter violaceus (strain ATCC 29082 / PCC 7421)</name>
    <dbReference type="NCBI Taxonomy" id="251221"/>
    <lineage>
        <taxon>Bacteria</taxon>
        <taxon>Bacillati</taxon>
        <taxon>Cyanobacteriota</taxon>
        <taxon>Cyanophyceae</taxon>
        <taxon>Gloeobacterales</taxon>
        <taxon>Gloeobacteraceae</taxon>
        <taxon>Gloeobacter</taxon>
    </lineage>
</organism>
<dbReference type="HOGENOM" id="CLU_073021_0_0_3"/>